<dbReference type="SUPFAM" id="SSF55797">
    <property type="entry name" value="PR-1-like"/>
    <property type="match status" value="1"/>
</dbReference>
<organism evidence="2 3">
    <name type="scientific">Trichostrongylus colubriformis</name>
    <name type="common">Black scour worm</name>
    <dbReference type="NCBI Taxonomy" id="6319"/>
    <lineage>
        <taxon>Eukaryota</taxon>
        <taxon>Metazoa</taxon>
        <taxon>Ecdysozoa</taxon>
        <taxon>Nematoda</taxon>
        <taxon>Chromadorea</taxon>
        <taxon>Rhabditida</taxon>
        <taxon>Rhabditina</taxon>
        <taxon>Rhabditomorpha</taxon>
        <taxon>Strongyloidea</taxon>
        <taxon>Trichostrongylidae</taxon>
        <taxon>Trichostrongylus</taxon>
    </lineage>
</organism>
<dbReference type="InterPro" id="IPR014044">
    <property type="entry name" value="CAP_dom"/>
</dbReference>
<dbReference type="PANTHER" id="PTHR10334">
    <property type="entry name" value="CYSTEINE-RICH SECRETORY PROTEIN-RELATED"/>
    <property type="match status" value="1"/>
</dbReference>
<dbReference type="CDD" id="cd05380">
    <property type="entry name" value="CAP_euk"/>
    <property type="match status" value="1"/>
</dbReference>
<feature type="domain" description="SCP" evidence="1">
    <location>
        <begin position="1"/>
        <end position="126"/>
    </location>
</feature>
<dbReference type="GO" id="GO:0005576">
    <property type="term" value="C:extracellular region"/>
    <property type="evidence" value="ECO:0007669"/>
    <property type="project" value="InterPro"/>
</dbReference>
<evidence type="ECO:0000259" key="1">
    <source>
        <dbReference type="SMART" id="SM00198"/>
    </source>
</evidence>
<dbReference type="Pfam" id="PF00188">
    <property type="entry name" value="CAP"/>
    <property type="match status" value="1"/>
</dbReference>
<dbReference type="Proteomes" id="UP001331761">
    <property type="component" value="Unassembled WGS sequence"/>
</dbReference>
<dbReference type="AlphaFoldDB" id="A0AAN8EXB5"/>
<dbReference type="PROSITE" id="PS01010">
    <property type="entry name" value="CRISP_2"/>
    <property type="match status" value="1"/>
</dbReference>
<proteinExistence type="predicted"/>
<reference evidence="2 3" key="1">
    <citation type="submission" date="2019-10" db="EMBL/GenBank/DDBJ databases">
        <title>Assembly and Annotation for the nematode Trichostrongylus colubriformis.</title>
        <authorList>
            <person name="Martin J."/>
        </authorList>
    </citation>
    <scope>NUCLEOTIDE SEQUENCE [LARGE SCALE GENOMIC DNA]</scope>
    <source>
        <strain evidence="2">G859</strain>
        <tissue evidence="2">Whole worm</tissue>
    </source>
</reference>
<sequence length="158" mass="17429">MYKMSYDRALENDAQILANQCPTTGANATILGAVGENFATIPSTTLTYREAVIQAVRTFWREIKATSMNRRARFTLPLKNKINAPIRFSQMAWASTYRVGCGAMICPQNNNTVVVCRYAPRGNIINSQVYNRGPACNLCRSSCTNSSLHRGLCTAPAI</sequence>
<keyword evidence="3" id="KW-1185">Reference proteome</keyword>
<accession>A0AAN8EXB5</accession>
<dbReference type="SMART" id="SM00198">
    <property type="entry name" value="SCP"/>
    <property type="match status" value="1"/>
</dbReference>
<evidence type="ECO:0000313" key="3">
    <source>
        <dbReference type="Proteomes" id="UP001331761"/>
    </source>
</evidence>
<dbReference type="InterPro" id="IPR035940">
    <property type="entry name" value="CAP_sf"/>
</dbReference>
<dbReference type="InterPro" id="IPR018244">
    <property type="entry name" value="Allrgn_V5/Tpx1_CS"/>
</dbReference>
<dbReference type="EMBL" id="WIXE01021944">
    <property type="protein sequence ID" value="KAK5967912.1"/>
    <property type="molecule type" value="Genomic_DNA"/>
</dbReference>
<dbReference type="Gene3D" id="3.40.33.10">
    <property type="entry name" value="CAP"/>
    <property type="match status" value="1"/>
</dbReference>
<dbReference type="InterPro" id="IPR001283">
    <property type="entry name" value="CRISP-related"/>
</dbReference>
<name>A0AAN8EXB5_TRICO</name>
<evidence type="ECO:0000313" key="2">
    <source>
        <dbReference type="EMBL" id="KAK5967912.1"/>
    </source>
</evidence>
<comment type="caution">
    <text evidence="2">The sequence shown here is derived from an EMBL/GenBank/DDBJ whole genome shotgun (WGS) entry which is preliminary data.</text>
</comment>
<gene>
    <name evidence="2" type="ORF">GCK32_006494</name>
</gene>
<protein>
    <recommendedName>
        <fullName evidence="1">SCP domain-containing protein</fullName>
    </recommendedName>
</protein>
<dbReference type="PRINTS" id="PR00837">
    <property type="entry name" value="V5TPXLIKE"/>
</dbReference>